<evidence type="ECO:0000256" key="1">
    <source>
        <dbReference type="ARBA" id="ARBA00001971"/>
    </source>
</evidence>
<evidence type="ECO:0008006" key="17">
    <source>
        <dbReference type="Google" id="ProtNLM"/>
    </source>
</evidence>
<evidence type="ECO:0000256" key="2">
    <source>
        <dbReference type="ARBA" id="ARBA00004167"/>
    </source>
</evidence>
<dbReference type="InterPro" id="IPR002401">
    <property type="entry name" value="Cyt_P450_E_grp-I"/>
</dbReference>
<evidence type="ECO:0000313" key="16">
    <source>
        <dbReference type="Proteomes" id="UP001212997"/>
    </source>
</evidence>
<protein>
    <recommendedName>
        <fullName evidence="17">Cytochrome P450</fullName>
    </recommendedName>
</protein>
<comment type="similarity">
    <text evidence="4">Belongs to the cytochrome P450 family.</text>
</comment>
<accession>A0AAD5V148</accession>
<keyword evidence="9" id="KW-0560">Oxidoreductase</keyword>
<dbReference type="GO" id="GO:0020037">
    <property type="term" value="F:heme binding"/>
    <property type="evidence" value="ECO:0007669"/>
    <property type="project" value="InterPro"/>
</dbReference>
<dbReference type="Gene3D" id="1.10.630.10">
    <property type="entry name" value="Cytochrome P450"/>
    <property type="match status" value="1"/>
</dbReference>
<dbReference type="GO" id="GO:0016705">
    <property type="term" value="F:oxidoreductase activity, acting on paired donors, with incorporation or reduction of molecular oxygen"/>
    <property type="evidence" value="ECO:0007669"/>
    <property type="project" value="InterPro"/>
</dbReference>
<keyword evidence="8" id="KW-1133">Transmembrane helix</keyword>
<evidence type="ECO:0000256" key="5">
    <source>
        <dbReference type="ARBA" id="ARBA00022617"/>
    </source>
</evidence>
<dbReference type="InterPro" id="IPR036396">
    <property type="entry name" value="Cyt_P450_sf"/>
</dbReference>
<evidence type="ECO:0000256" key="4">
    <source>
        <dbReference type="ARBA" id="ARBA00010617"/>
    </source>
</evidence>
<keyword evidence="11" id="KW-0503">Monooxygenase</keyword>
<dbReference type="InterPro" id="IPR050364">
    <property type="entry name" value="Cytochrome_P450_fung"/>
</dbReference>
<comment type="caution">
    <text evidence="15">The sequence shown here is derived from an EMBL/GenBank/DDBJ whole genome shotgun (WGS) entry which is preliminary data.</text>
</comment>
<evidence type="ECO:0000256" key="13">
    <source>
        <dbReference type="PIRSR" id="PIRSR602401-1"/>
    </source>
</evidence>
<evidence type="ECO:0000256" key="8">
    <source>
        <dbReference type="ARBA" id="ARBA00022989"/>
    </source>
</evidence>
<evidence type="ECO:0000256" key="9">
    <source>
        <dbReference type="ARBA" id="ARBA00023002"/>
    </source>
</evidence>
<dbReference type="Pfam" id="PF00067">
    <property type="entry name" value="p450"/>
    <property type="match status" value="1"/>
</dbReference>
<comment type="subcellular location">
    <subcellularLocation>
        <location evidence="2">Membrane</location>
        <topology evidence="2">Single-pass membrane protein</topology>
    </subcellularLocation>
</comment>
<feature type="binding site" description="axial binding residue" evidence="13">
    <location>
        <position position="443"/>
    </location>
    <ligand>
        <name>heme</name>
        <dbReference type="ChEBI" id="CHEBI:30413"/>
    </ligand>
    <ligandPart>
        <name>Fe</name>
        <dbReference type="ChEBI" id="CHEBI:18248"/>
    </ligandPart>
</feature>
<organism evidence="15 16">
    <name type="scientific">Meripilus lineatus</name>
    <dbReference type="NCBI Taxonomy" id="2056292"/>
    <lineage>
        <taxon>Eukaryota</taxon>
        <taxon>Fungi</taxon>
        <taxon>Dikarya</taxon>
        <taxon>Basidiomycota</taxon>
        <taxon>Agaricomycotina</taxon>
        <taxon>Agaricomycetes</taxon>
        <taxon>Polyporales</taxon>
        <taxon>Meripilaceae</taxon>
        <taxon>Meripilus</taxon>
    </lineage>
</organism>
<name>A0AAD5V148_9APHY</name>
<dbReference type="GO" id="GO:0005506">
    <property type="term" value="F:iron ion binding"/>
    <property type="evidence" value="ECO:0007669"/>
    <property type="project" value="InterPro"/>
</dbReference>
<evidence type="ECO:0000256" key="7">
    <source>
        <dbReference type="ARBA" id="ARBA00022723"/>
    </source>
</evidence>
<dbReference type="CDD" id="cd11065">
    <property type="entry name" value="CYP64-like"/>
    <property type="match status" value="1"/>
</dbReference>
<keyword evidence="12" id="KW-0472">Membrane</keyword>
<dbReference type="GO" id="GO:0004497">
    <property type="term" value="F:monooxygenase activity"/>
    <property type="evidence" value="ECO:0007669"/>
    <property type="project" value="UniProtKB-KW"/>
</dbReference>
<gene>
    <name evidence="15" type="ORF">NLI96_g6687</name>
</gene>
<feature type="chain" id="PRO_5041980032" description="Cytochrome P450" evidence="14">
    <location>
        <begin position="23"/>
        <end position="519"/>
    </location>
</feature>
<evidence type="ECO:0000256" key="12">
    <source>
        <dbReference type="ARBA" id="ARBA00023136"/>
    </source>
</evidence>
<dbReference type="GO" id="GO:0016020">
    <property type="term" value="C:membrane"/>
    <property type="evidence" value="ECO:0007669"/>
    <property type="project" value="UniProtKB-SubCell"/>
</dbReference>
<dbReference type="SUPFAM" id="SSF48264">
    <property type="entry name" value="Cytochrome P450"/>
    <property type="match status" value="1"/>
</dbReference>
<keyword evidence="14" id="KW-0732">Signal</keyword>
<sequence length="519" mass="59078">MQENVATLIVAAFCLAILRISQVSLKSKKTQLPPGPKPLPIVGNMFDMPTLQPWKRYSNWHGKYACRDLLDKRSEIYSDRVPIIMDNLLGLDFNFAFMPYGQKWRASRKFFHQYFNASGSDIHIRTQVSETRRCLLRASQPSADIAKLTRLAVAATLVKVMYGKDVTDMNDDYIQMAAMTMEGLAKGHIPGAFWVEYLPILRHIPSWFPGARFKRLAETYKPYSEAVVNQPYETILEQMADATAPPCVAQTMILDLRKDDVSNEDRRRQESLFKEVLATTYAAGVDTTTALIHVVLIAMAKFPEVQRKAQSELDTYVGQTRLPNFGDLNNLHFIRAIIMEAMRWRPIAPFGVLHRLVREDQYNGYYIPRGTNVVPNAWEILNNSEDFPRPDQFLPERYLKDGKLDTNVCHPGDILFGFGRRYDFVGLLHDELDVSMSIWNRVCPGRDFAESSVFIMLASILHAFNVEPAIGADGQPMNPDVEMSTGQLSVPESLHVAFKFRFADAENVICESVRYETET</sequence>
<keyword evidence="16" id="KW-1185">Reference proteome</keyword>
<dbReference type="EMBL" id="JANAWD010000252">
    <property type="protein sequence ID" value="KAJ3482875.1"/>
    <property type="molecule type" value="Genomic_DNA"/>
</dbReference>
<dbReference type="PRINTS" id="PR00463">
    <property type="entry name" value="EP450I"/>
</dbReference>
<dbReference type="PANTHER" id="PTHR46300:SF7">
    <property type="entry name" value="P450, PUTATIVE (EUROFUNG)-RELATED"/>
    <property type="match status" value="1"/>
</dbReference>
<dbReference type="Proteomes" id="UP001212997">
    <property type="component" value="Unassembled WGS sequence"/>
</dbReference>
<proteinExistence type="inferred from homology"/>
<keyword evidence="5 13" id="KW-0349">Heme</keyword>
<reference evidence="15" key="1">
    <citation type="submission" date="2022-07" db="EMBL/GenBank/DDBJ databases">
        <title>Genome Sequence of Physisporinus lineatus.</title>
        <authorList>
            <person name="Buettner E."/>
        </authorList>
    </citation>
    <scope>NUCLEOTIDE SEQUENCE</scope>
    <source>
        <strain evidence="15">VT162</strain>
    </source>
</reference>
<keyword evidence="6" id="KW-0812">Transmembrane</keyword>
<comment type="pathway">
    <text evidence="3">Secondary metabolite biosynthesis.</text>
</comment>
<keyword evidence="10 13" id="KW-0408">Iron</keyword>
<keyword evidence="7 13" id="KW-0479">Metal-binding</keyword>
<dbReference type="InterPro" id="IPR001128">
    <property type="entry name" value="Cyt_P450"/>
</dbReference>
<evidence type="ECO:0000313" key="15">
    <source>
        <dbReference type="EMBL" id="KAJ3482875.1"/>
    </source>
</evidence>
<dbReference type="AlphaFoldDB" id="A0AAD5V148"/>
<feature type="signal peptide" evidence="14">
    <location>
        <begin position="1"/>
        <end position="22"/>
    </location>
</feature>
<evidence type="ECO:0000256" key="14">
    <source>
        <dbReference type="SAM" id="SignalP"/>
    </source>
</evidence>
<evidence type="ECO:0000256" key="6">
    <source>
        <dbReference type="ARBA" id="ARBA00022692"/>
    </source>
</evidence>
<dbReference type="PANTHER" id="PTHR46300">
    <property type="entry name" value="P450, PUTATIVE (EUROFUNG)-RELATED-RELATED"/>
    <property type="match status" value="1"/>
</dbReference>
<evidence type="ECO:0000256" key="3">
    <source>
        <dbReference type="ARBA" id="ARBA00005179"/>
    </source>
</evidence>
<evidence type="ECO:0000256" key="11">
    <source>
        <dbReference type="ARBA" id="ARBA00023033"/>
    </source>
</evidence>
<evidence type="ECO:0000256" key="10">
    <source>
        <dbReference type="ARBA" id="ARBA00023004"/>
    </source>
</evidence>
<comment type="cofactor">
    <cofactor evidence="1 13">
        <name>heme</name>
        <dbReference type="ChEBI" id="CHEBI:30413"/>
    </cofactor>
</comment>